<protein>
    <submittedName>
        <fullName evidence="8">Predicted permease</fullName>
    </submittedName>
</protein>
<keyword evidence="6 7" id="KW-0472">Membrane</keyword>
<feature type="transmembrane region" description="Helical" evidence="7">
    <location>
        <begin position="78"/>
        <end position="101"/>
    </location>
</feature>
<dbReference type="EMBL" id="FQZL01000004">
    <property type="protein sequence ID" value="SHI39983.1"/>
    <property type="molecule type" value="Genomic_DNA"/>
</dbReference>
<dbReference type="RefSeq" id="WP_073045867.1">
    <property type="nucleotide sequence ID" value="NZ_FQZL01000004.1"/>
</dbReference>
<evidence type="ECO:0000313" key="8">
    <source>
        <dbReference type="EMBL" id="SHI39983.1"/>
    </source>
</evidence>
<dbReference type="InterPro" id="IPR005524">
    <property type="entry name" value="DUF318"/>
</dbReference>
<evidence type="ECO:0000256" key="4">
    <source>
        <dbReference type="ARBA" id="ARBA00022692"/>
    </source>
</evidence>
<dbReference type="AlphaFoldDB" id="A0A1M6AUT2"/>
<comment type="similarity">
    <text evidence="2">Belongs to the UPF0718 family.</text>
</comment>
<proteinExistence type="inferred from homology"/>
<dbReference type="OrthoDB" id="9798408at2"/>
<gene>
    <name evidence="8" type="ORF">SAMN02745751_00249</name>
</gene>
<dbReference type="Pfam" id="PF03773">
    <property type="entry name" value="ArsP_1"/>
    <property type="match status" value="1"/>
</dbReference>
<accession>A0A1M6AUT2</accession>
<evidence type="ECO:0000256" key="5">
    <source>
        <dbReference type="ARBA" id="ARBA00022989"/>
    </source>
</evidence>
<organism evidence="8 9">
    <name type="scientific">Dethiosulfatibacter aminovorans DSM 17477</name>
    <dbReference type="NCBI Taxonomy" id="1121476"/>
    <lineage>
        <taxon>Bacteria</taxon>
        <taxon>Bacillati</taxon>
        <taxon>Bacillota</taxon>
        <taxon>Tissierellia</taxon>
        <taxon>Dethiosulfatibacter</taxon>
    </lineage>
</organism>
<feature type="transmembrane region" description="Helical" evidence="7">
    <location>
        <begin position="108"/>
        <end position="126"/>
    </location>
</feature>
<evidence type="ECO:0000256" key="3">
    <source>
        <dbReference type="ARBA" id="ARBA00022475"/>
    </source>
</evidence>
<feature type="transmembrane region" description="Helical" evidence="7">
    <location>
        <begin position="138"/>
        <end position="156"/>
    </location>
</feature>
<dbReference type="GO" id="GO:0005886">
    <property type="term" value="C:plasma membrane"/>
    <property type="evidence" value="ECO:0007669"/>
    <property type="project" value="UniProtKB-SubCell"/>
</dbReference>
<evidence type="ECO:0000256" key="6">
    <source>
        <dbReference type="ARBA" id="ARBA00023136"/>
    </source>
</evidence>
<feature type="transmembrane region" description="Helical" evidence="7">
    <location>
        <begin position="38"/>
        <end position="58"/>
    </location>
</feature>
<dbReference type="STRING" id="1121476.SAMN02745751_00249"/>
<evidence type="ECO:0000313" key="9">
    <source>
        <dbReference type="Proteomes" id="UP000184052"/>
    </source>
</evidence>
<keyword evidence="3" id="KW-1003">Cell membrane</keyword>
<evidence type="ECO:0000256" key="7">
    <source>
        <dbReference type="SAM" id="Phobius"/>
    </source>
</evidence>
<sequence>MVLKKYRFPIVAIIAMAVMFAVDKELGKKAVTVTTDSLFQMLSVLPAVFILIGLMDVWVPRETMIKYLGEHSGIRGVIISFIMGSATMGPLYGAFPVAAVLMKKGAKFSNILIFIGAWSTTKVPMFMFEFNSLGPRFAVTRLVVDVIGIIIISYAINRMLSRKSIEEIYEKAESF</sequence>
<name>A0A1M6AUT2_9FIRM</name>
<dbReference type="Proteomes" id="UP000184052">
    <property type="component" value="Unassembled WGS sequence"/>
</dbReference>
<evidence type="ECO:0000256" key="1">
    <source>
        <dbReference type="ARBA" id="ARBA00004651"/>
    </source>
</evidence>
<reference evidence="8 9" key="1">
    <citation type="submission" date="2016-11" db="EMBL/GenBank/DDBJ databases">
        <authorList>
            <person name="Jaros S."/>
            <person name="Januszkiewicz K."/>
            <person name="Wedrychowicz H."/>
        </authorList>
    </citation>
    <scope>NUCLEOTIDE SEQUENCE [LARGE SCALE GENOMIC DNA]</scope>
    <source>
        <strain evidence="8 9">DSM 17477</strain>
    </source>
</reference>
<evidence type="ECO:0000256" key="2">
    <source>
        <dbReference type="ARBA" id="ARBA00006386"/>
    </source>
</evidence>
<keyword evidence="4 7" id="KW-0812">Transmembrane</keyword>
<keyword evidence="9" id="KW-1185">Reference proteome</keyword>
<keyword evidence="5 7" id="KW-1133">Transmembrane helix</keyword>
<comment type="subcellular location">
    <subcellularLocation>
        <location evidence="1">Cell membrane</location>
        <topology evidence="1">Multi-pass membrane protein</topology>
    </subcellularLocation>
</comment>